<gene>
    <name evidence="2" type="ORF">FHS88_002742</name>
</gene>
<evidence type="ECO:0008006" key="4">
    <source>
        <dbReference type="Google" id="ProtNLM"/>
    </source>
</evidence>
<evidence type="ECO:0000313" key="3">
    <source>
        <dbReference type="Proteomes" id="UP000562254"/>
    </source>
</evidence>
<keyword evidence="1" id="KW-0732">Signal</keyword>
<sequence length="131" mass="13736">MALRAGLLGMLGLAASAAGAAASCIHVVGHAEAREDVVAFSAGLQRETRMPIERNHNCTPDLHAAFMVIELAVIAGRAGRGFLVTYAVTDERDADVRPHMGATWSLDRTQALLDAGRAAGAGIRGRTPRGY</sequence>
<dbReference type="Proteomes" id="UP000562254">
    <property type="component" value="Unassembled WGS sequence"/>
</dbReference>
<reference evidence="2 3" key="1">
    <citation type="submission" date="2020-08" db="EMBL/GenBank/DDBJ databases">
        <title>Genomic Encyclopedia of Type Strains, Phase IV (KMG-IV): sequencing the most valuable type-strain genomes for metagenomic binning, comparative biology and taxonomic classification.</title>
        <authorList>
            <person name="Goeker M."/>
        </authorList>
    </citation>
    <scope>NUCLEOTIDE SEQUENCE [LARGE SCALE GENOMIC DNA]</scope>
    <source>
        <strain evidence="2 3">DSM 25895</strain>
    </source>
</reference>
<feature type="chain" id="PRO_5032491132" description="Lipoprotein" evidence="1">
    <location>
        <begin position="21"/>
        <end position="131"/>
    </location>
</feature>
<keyword evidence="3" id="KW-1185">Reference proteome</keyword>
<dbReference type="RefSeq" id="WP_184485557.1">
    <property type="nucleotide sequence ID" value="NZ_JAAEDJ010000083.1"/>
</dbReference>
<dbReference type="AlphaFoldDB" id="A0A840Y2K7"/>
<feature type="signal peptide" evidence="1">
    <location>
        <begin position="1"/>
        <end position="20"/>
    </location>
</feature>
<evidence type="ECO:0000256" key="1">
    <source>
        <dbReference type="SAM" id="SignalP"/>
    </source>
</evidence>
<protein>
    <recommendedName>
        <fullName evidence="4">Lipoprotein</fullName>
    </recommendedName>
</protein>
<dbReference type="EMBL" id="JACIJE010000007">
    <property type="protein sequence ID" value="MBB5690607.1"/>
    <property type="molecule type" value="Genomic_DNA"/>
</dbReference>
<accession>A0A840Y2K7</accession>
<organism evidence="2 3">
    <name type="scientific">Neoroseomonas alkaliterrae</name>
    <dbReference type="NCBI Taxonomy" id="1452450"/>
    <lineage>
        <taxon>Bacteria</taxon>
        <taxon>Pseudomonadati</taxon>
        <taxon>Pseudomonadota</taxon>
        <taxon>Alphaproteobacteria</taxon>
        <taxon>Acetobacterales</taxon>
        <taxon>Acetobacteraceae</taxon>
        <taxon>Neoroseomonas</taxon>
    </lineage>
</organism>
<name>A0A840Y2K7_9PROT</name>
<proteinExistence type="predicted"/>
<evidence type="ECO:0000313" key="2">
    <source>
        <dbReference type="EMBL" id="MBB5690607.1"/>
    </source>
</evidence>
<comment type="caution">
    <text evidence="2">The sequence shown here is derived from an EMBL/GenBank/DDBJ whole genome shotgun (WGS) entry which is preliminary data.</text>
</comment>
<dbReference type="PROSITE" id="PS51257">
    <property type="entry name" value="PROKAR_LIPOPROTEIN"/>
    <property type="match status" value="1"/>
</dbReference>